<dbReference type="EMBL" id="JACHWS010000002">
    <property type="protein sequence ID" value="MBB3037929.1"/>
    <property type="molecule type" value="Genomic_DNA"/>
</dbReference>
<dbReference type="Gene3D" id="3.40.50.410">
    <property type="entry name" value="von Willebrand factor, type A domain"/>
    <property type="match status" value="1"/>
</dbReference>
<comment type="caution">
    <text evidence="3">The sequence shown here is derived from an EMBL/GenBank/DDBJ whole genome shotgun (WGS) entry which is preliminary data.</text>
</comment>
<dbReference type="SMART" id="SM00327">
    <property type="entry name" value="VWA"/>
    <property type="match status" value="1"/>
</dbReference>
<dbReference type="InterPro" id="IPR002035">
    <property type="entry name" value="VWF_A"/>
</dbReference>
<feature type="region of interest" description="Disordered" evidence="1">
    <location>
        <begin position="170"/>
        <end position="297"/>
    </location>
</feature>
<evidence type="ECO:0000313" key="4">
    <source>
        <dbReference type="Proteomes" id="UP000567922"/>
    </source>
</evidence>
<dbReference type="Pfam" id="PF13519">
    <property type="entry name" value="VWA_2"/>
    <property type="match status" value="1"/>
</dbReference>
<reference evidence="3 4" key="1">
    <citation type="submission" date="2020-08" db="EMBL/GenBank/DDBJ databases">
        <title>Sequencing the genomes of 1000 actinobacteria strains.</title>
        <authorList>
            <person name="Klenk H.-P."/>
        </authorList>
    </citation>
    <scope>NUCLEOTIDE SEQUENCE [LARGE SCALE GENOMIC DNA]</scope>
    <source>
        <strain evidence="3 4">DSM 45258</strain>
    </source>
</reference>
<accession>A0A839RNP4</accession>
<feature type="domain" description="VWFA" evidence="2">
    <location>
        <begin position="347"/>
        <end position="514"/>
    </location>
</feature>
<sequence>MSIEPDPRELLSASDWALCEMWLRGGEFGLLLVGDNWGREQLWRELALAAKGRGTMQLVPAADLVDTEDVAQFPMRILAAAPDTESVPPILLRRLTCIIGVQASPVRKPKRIPPSPDLTRAVVEALEANGLRDHGLDVTAGRFTHAVAQMRGSAKAGLEALYRTVIAPRLLGPAGADPDGDVGRSDADDDADQPAGQPLDGEPPDEIDADGSHKAPEVDSASDHGDTAAEGSSADASETAADMTESHADAEGAAEPPELLAAPQIRRVPEQVRLRGITARASARRGPQVHSDRGRAGRVVSVERAQGKVAIHPTLVAAARRHTAGQGEQYRVTRADLRGTLRTGRAKTVTIVIIDRSDSMGMLRLRQATALATDALERAYQDRSEVAVISARGAKAQLVLPPTRGFLRAHRVLTRLPSGGGTPLASAFQLARVVAAPYLARRNVAVRALVVTDGSATVKLDPDNAASAVEQATEQLTMLATAVPAEVLPLTHTGRRVGTEDLAWLEQAGAFFVGRPS</sequence>
<dbReference type="SUPFAM" id="SSF53300">
    <property type="entry name" value="vWA-like"/>
    <property type="match status" value="1"/>
</dbReference>
<dbReference type="AlphaFoldDB" id="A0A839RNP4"/>
<gene>
    <name evidence="3" type="ORF">FHU29_002378</name>
</gene>
<dbReference type="OrthoDB" id="4771043at2"/>
<feature type="compositionally biased region" description="Low complexity" evidence="1">
    <location>
        <begin position="251"/>
        <end position="263"/>
    </location>
</feature>
<proteinExistence type="predicted"/>
<dbReference type="PANTHER" id="PTHR43473:SF2">
    <property type="entry name" value="MAGNESIUM-CHELATASE SUBUNIT CHLD, CHLOROPLASTIC"/>
    <property type="match status" value="1"/>
</dbReference>
<evidence type="ECO:0000313" key="3">
    <source>
        <dbReference type="EMBL" id="MBB3037929.1"/>
    </source>
</evidence>
<evidence type="ECO:0000259" key="2">
    <source>
        <dbReference type="SMART" id="SM00327"/>
    </source>
</evidence>
<dbReference type="PANTHER" id="PTHR43473">
    <property type="entry name" value="MAGNESIUM-CHELATASE SUBUNIT CHLD, CHLOROPLASTIC"/>
    <property type="match status" value="1"/>
</dbReference>
<protein>
    <submittedName>
        <fullName evidence="3">Mg-chelatase subunit ChlD</fullName>
    </submittedName>
</protein>
<dbReference type="Proteomes" id="UP000567922">
    <property type="component" value="Unassembled WGS sequence"/>
</dbReference>
<evidence type="ECO:0000256" key="1">
    <source>
        <dbReference type="SAM" id="MobiDB-lite"/>
    </source>
</evidence>
<dbReference type="InterPro" id="IPR036465">
    <property type="entry name" value="vWFA_dom_sf"/>
</dbReference>
<feature type="compositionally biased region" description="Basic and acidic residues" evidence="1">
    <location>
        <begin position="210"/>
        <end position="227"/>
    </location>
</feature>
<dbReference type="RefSeq" id="WP_083962429.1">
    <property type="nucleotide sequence ID" value="NZ_BDDI01000013.1"/>
</dbReference>
<name>A0A839RNP4_9ACTN</name>
<keyword evidence="4" id="KW-1185">Reference proteome</keyword>
<organism evidence="3 4">
    <name type="scientific">Hoyosella altamirensis</name>
    <dbReference type="NCBI Taxonomy" id="616997"/>
    <lineage>
        <taxon>Bacteria</taxon>
        <taxon>Bacillati</taxon>
        <taxon>Actinomycetota</taxon>
        <taxon>Actinomycetes</taxon>
        <taxon>Mycobacteriales</taxon>
        <taxon>Hoyosellaceae</taxon>
        <taxon>Hoyosella</taxon>
    </lineage>
</organism>